<name>A0A6M0CQ82_9FLAO</name>
<evidence type="ECO:0000313" key="2">
    <source>
        <dbReference type="Proteomes" id="UP000474296"/>
    </source>
</evidence>
<dbReference type="AlphaFoldDB" id="A0A6M0CQ82"/>
<proteinExistence type="predicted"/>
<dbReference type="RefSeq" id="WP_164032862.1">
    <property type="nucleotide sequence ID" value="NZ_JAABOQ010000005.1"/>
</dbReference>
<evidence type="ECO:0000313" key="1">
    <source>
        <dbReference type="EMBL" id="NER18184.1"/>
    </source>
</evidence>
<keyword evidence="2" id="KW-1185">Reference proteome</keyword>
<dbReference type="EMBL" id="JAABOQ010000005">
    <property type="protein sequence ID" value="NER18184.1"/>
    <property type="molecule type" value="Genomic_DNA"/>
</dbReference>
<organism evidence="1 2">
    <name type="scientific">Spongiivirga citrea</name>
    <dbReference type="NCBI Taxonomy" id="1481457"/>
    <lineage>
        <taxon>Bacteria</taxon>
        <taxon>Pseudomonadati</taxon>
        <taxon>Bacteroidota</taxon>
        <taxon>Flavobacteriia</taxon>
        <taxon>Flavobacteriales</taxon>
        <taxon>Flavobacteriaceae</taxon>
        <taxon>Spongiivirga</taxon>
    </lineage>
</organism>
<reference evidence="1 2" key="1">
    <citation type="submission" date="2020-01" db="EMBL/GenBank/DDBJ databases">
        <title>Spongiivirga citrea KCTC 32990T.</title>
        <authorList>
            <person name="Wang G."/>
        </authorList>
    </citation>
    <scope>NUCLEOTIDE SEQUENCE [LARGE SCALE GENOMIC DNA]</scope>
    <source>
        <strain evidence="1 2">KCTC 32990</strain>
    </source>
</reference>
<protein>
    <submittedName>
        <fullName evidence="1">Uncharacterized protein</fullName>
    </submittedName>
</protein>
<accession>A0A6M0CQ82</accession>
<gene>
    <name evidence="1" type="ORF">GWK10_13240</name>
</gene>
<dbReference type="Proteomes" id="UP000474296">
    <property type="component" value="Unassembled WGS sequence"/>
</dbReference>
<comment type="caution">
    <text evidence="1">The sequence shown here is derived from an EMBL/GenBank/DDBJ whole genome shotgun (WGS) entry which is preliminary data.</text>
</comment>
<sequence>MLGCSPDVEVAFDNLSADIEASGLTVVRDNVIACAASSPDDPNEVFVFAYLRPGATNLKLYASIDTSIEDKNDFSNYQFTGEGGINDFFNGFLKQYILELQEEIWVIVSFEEDGQIHTSTPIRLKQLEKPTVWSDQITVDQSESLMPEFSWDVINDSTIYFHVVSDISDNALSGTYTTDTTFQYYKLDNVVLNVTIGTPPALIPNDPYQITVMGVSGDNWVGAVQQKVFTAE</sequence>